<dbReference type="Proteomes" id="UP000006512">
    <property type="component" value="Unassembled WGS sequence"/>
</dbReference>
<feature type="transmembrane region" description="Helical" evidence="1">
    <location>
        <begin position="35"/>
        <end position="54"/>
    </location>
</feature>
<gene>
    <name evidence="2" type="ORF">ABI_41830</name>
</gene>
<keyword evidence="1" id="KW-0812">Transmembrane</keyword>
<dbReference type="Gene3D" id="1.10.287.110">
    <property type="entry name" value="DnaJ domain"/>
    <property type="match status" value="1"/>
</dbReference>
<protein>
    <submittedName>
        <fullName evidence="2">DnaJ domain protein</fullName>
    </submittedName>
</protein>
<keyword evidence="1" id="KW-1133">Transmembrane helix</keyword>
<dbReference type="STRING" id="715226.ABI_41830"/>
<name>F4QSP0_9CAUL</name>
<sequence>MWIAVGVAILAMLIFLGRQIRLGKVQSGPWFKQFRVLRGVTSLGLMVLGVALMARGAMWPGLAALAAAIVVSSTVRFSIFPSGTSRPEAAAAYTPEEIKAYQTLGLAIGADRKTVIGAWKQLMKAAHPDQGGSADRAKALNAARDLLLKKRF</sequence>
<dbReference type="AlphaFoldDB" id="F4QSP0"/>
<evidence type="ECO:0000313" key="2">
    <source>
        <dbReference type="EMBL" id="EGF89760.1"/>
    </source>
</evidence>
<dbReference type="RefSeq" id="WP_006274956.1">
    <property type="nucleotide sequence ID" value="NZ_GL883080.1"/>
</dbReference>
<dbReference type="SUPFAM" id="SSF46565">
    <property type="entry name" value="Chaperone J-domain"/>
    <property type="match status" value="1"/>
</dbReference>
<keyword evidence="3" id="KW-1185">Reference proteome</keyword>
<keyword evidence="1" id="KW-0472">Membrane</keyword>
<evidence type="ECO:0000313" key="3">
    <source>
        <dbReference type="Proteomes" id="UP000006512"/>
    </source>
</evidence>
<accession>F4QSP0</accession>
<dbReference type="InterPro" id="IPR036869">
    <property type="entry name" value="J_dom_sf"/>
</dbReference>
<reference evidence="3" key="1">
    <citation type="submission" date="2011-03" db="EMBL/GenBank/DDBJ databases">
        <title>Draft genome sequence of Brevundimonas diminuta.</title>
        <authorList>
            <person name="Brown P.J.B."/>
            <person name="Buechlein A."/>
            <person name="Hemmerich C."/>
            <person name="Brun Y.V."/>
        </authorList>
    </citation>
    <scope>NUCLEOTIDE SEQUENCE [LARGE SCALE GENOMIC DNA]</scope>
    <source>
        <strain evidence="3">C19</strain>
    </source>
</reference>
<organism evidence="2 3">
    <name type="scientific">Asticcacaulis biprosthecium C19</name>
    <dbReference type="NCBI Taxonomy" id="715226"/>
    <lineage>
        <taxon>Bacteria</taxon>
        <taxon>Pseudomonadati</taxon>
        <taxon>Pseudomonadota</taxon>
        <taxon>Alphaproteobacteria</taxon>
        <taxon>Caulobacterales</taxon>
        <taxon>Caulobacteraceae</taxon>
        <taxon>Asticcacaulis</taxon>
    </lineage>
</organism>
<dbReference type="HOGENOM" id="CLU_1718586_0_0_5"/>
<proteinExistence type="predicted"/>
<feature type="transmembrane region" description="Helical" evidence="1">
    <location>
        <begin position="61"/>
        <end position="79"/>
    </location>
</feature>
<dbReference type="eggNOG" id="COG2214">
    <property type="taxonomic scope" value="Bacteria"/>
</dbReference>
<dbReference type="EMBL" id="GL883080">
    <property type="protein sequence ID" value="EGF89760.1"/>
    <property type="molecule type" value="Genomic_DNA"/>
</dbReference>
<dbReference type="OrthoDB" id="9811070at2"/>
<evidence type="ECO:0000256" key="1">
    <source>
        <dbReference type="SAM" id="Phobius"/>
    </source>
</evidence>